<dbReference type="EMBL" id="CABVMM010000001">
    <property type="protein sequence ID" value="VVU99138.1"/>
    <property type="molecule type" value="Genomic_DNA"/>
</dbReference>
<evidence type="ECO:0000313" key="1">
    <source>
        <dbReference type="EMBL" id="VVU99138.1"/>
    </source>
</evidence>
<reference evidence="1" key="1">
    <citation type="submission" date="2019-09" db="EMBL/GenBank/DDBJ databases">
        <authorList>
            <person name="Rodrigo-Torres L."/>
            <person name="Arahal R. D."/>
            <person name="Lucena T."/>
        </authorList>
    </citation>
    <scope>NUCLEOTIDE SEQUENCE</scope>
    <source>
        <strain evidence="1">ISS653</strain>
    </source>
</reference>
<accession>A0AC61Y494</accession>
<name>A0AC61Y494_9FLAO</name>
<comment type="caution">
    <text evidence="1">The sequence shown here is derived from an EMBL/GenBank/DDBJ whole genome shotgun (WGS) entry which is preliminary data.</text>
</comment>
<keyword evidence="2" id="KW-1185">Reference proteome</keyword>
<organism evidence="1 2">
    <name type="scientific">Mesonia oceanica</name>
    <dbReference type="NCBI Taxonomy" id="2687242"/>
    <lineage>
        <taxon>Bacteria</taxon>
        <taxon>Pseudomonadati</taxon>
        <taxon>Bacteroidota</taxon>
        <taxon>Flavobacteriia</taxon>
        <taxon>Flavobacteriales</taxon>
        <taxon>Flavobacteriaceae</taxon>
        <taxon>Mesonia</taxon>
    </lineage>
</organism>
<gene>
    <name evidence="1" type="primary">cas3</name>
    <name evidence="1" type="ORF">FVB9532_00390</name>
</gene>
<proteinExistence type="predicted"/>
<dbReference type="EC" id="3.1.-.-" evidence="1"/>
<dbReference type="Proteomes" id="UP000356253">
    <property type="component" value="Unassembled WGS sequence"/>
</dbReference>
<keyword evidence="1" id="KW-0378">Hydrolase</keyword>
<protein>
    <submittedName>
        <fullName evidence="1">CRISPR-associated nuclease/helicase Cas3</fullName>
        <ecNumber evidence="1">3.1.-.-</ecNumber>
    </submittedName>
</protein>
<sequence>MKIIESHPGIPLIDHLTEVAKNCLIIAHRNNTNFGLEEKIKAGLLFICGFYHDLGKATSYFQNYLLNPEGQHNSLKNHALPSAVFVLYVAKEYLKEKELTKDERFLLITICFIVVRRHHGNLGNFKNELGIDHFKEDLDKQFKSIDKQAIQEIIEIGNEKLKISVDWSDFINWFENDGSRKETRLELIAFYNLNFQKKWENPKKSEVYYLFLWMFGALLYSDKSDVILAGKFPEIPNLNLNYLSDYRKNKGFNLPSTTINNLKNEAYYSVIKSLENDFKASNHFYSISLPTGLGKTLTSLGASLKLRELAKLKEGKIIIAIPFTSIIDQNYEVYSEVFNDPNNALLLKHHHLAEPRYKENEDNIRDSKESKYLIETWQSSVIVTTFVQLLECFITNNKTKLLKFSALSNSVIILDEVQQIPHALWQVIRQAFFSVAEHLNCYIVLMSATQPLIFKPKEEITELVENHQRYFSFFNRTRLINKMRESISLEMFNEVIIKYCLDKPKKDVLIILNTKKITLETYRNINSSLDTKENDIFYLTTLLTPFERKKIIKKIKSKFKGKRQIIISTQLVEAGVDISVDTVFRALAPLDSIIQAAGRANRYDEKEEVSEVYLYKIEELERVTGFIYGADLIKKTENVLKDFETIEEKEYLELIQNYFLQVNDLSLYSENNYLKSLLALNFEETGNFQLIENTKSESIFIGLNEDAKQIWQDYILIQENENLNPFEKKNAFALIKAKFYDYVININIPYDSENIGLPFEPCLGFYFVDVDNQFKPIYNCNTDFSKNKEGYIFEGIDVLTF</sequence>
<evidence type="ECO:0000313" key="2">
    <source>
        <dbReference type="Proteomes" id="UP000356253"/>
    </source>
</evidence>